<dbReference type="GO" id="GO:0006508">
    <property type="term" value="P:proteolysis"/>
    <property type="evidence" value="ECO:0007669"/>
    <property type="project" value="UniProtKB-KW"/>
</dbReference>
<keyword evidence="1" id="KW-0378">Hydrolase</keyword>
<keyword evidence="1" id="KW-0479">Metal-binding</keyword>
<dbReference type="Proteomes" id="UP000054937">
    <property type="component" value="Unassembled WGS sequence"/>
</dbReference>
<dbReference type="Pfam" id="PF09768">
    <property type="entry name" value="Peptidase_M76"/>
    <property type="match status" value="1"/>
</dbReference>
<comment type="caution">
    <text evidence="2">The sequence shown here is derived from an EMBL/GenBank/DDBJ whole genome shotgun (WGS) entry which is preliminary data.</text>
</comment>
<name>A0A0V0QRE5_PSEPJ</name>
<keyword evidence="1" id="KW-0645">Protease</keyword>
<reference evidence="2 3" key="1">
    <citation type="journal article" date="2015" name="Sci. Rep.">
        <title>Genome of the facultative scuticociliatosis pathogen Pseudocohnilembus persalinus provides insight into its virulence through horizontal gene transfer.</title>
        <authorList>
            <person name="Xiong J."/>
            <person name="Wang G."/>
            <person name="Cheng J."/>
            <person name="Tian M."/>
            <person name="Pan X."/>
            <person name="Warren A."/>
            <person name="Jiang C."/>
            <person name="Yuan D."/>
            <person name="Miao W."/>
        </authorList>
    </citation>
    <scope>NUCLEOTIDE SEQUENCE [LARGE SCALE GENOMIC DNA]</scope>
    <source>
        <strain evidence="2">36N120E</strain>
    </source>
</reference>
<dbReference type="InterPro" id="IPR019165">
    <property type="entry name" value="Peptidase_M76_ATP23"/>
</dbReference>
<dbReference type="OMA" id="IAINWVD"/>
<protein>
    <recommendedName>
        <fullName evidence="1">Mitochondrial inner membrane protease ATP23</fullName>
        <ecNumber evidence="1">3.4.24.-</ecNumber>
    </recommendedName>
</protein>
<dbReference type="AlphaFoldDB" id="A0A0V0QRE5"/>
<gene>
    <name evidence="2" type="ORF">PPERSA_04364</name>
</gene>
<dbReference type="InParanoid" id="A0A0V0QRE5"/>
<keyword evidence="1" id="KW-0482">Metalloprotease</keyword>
<accession>A0A0V0QRE5</accession>
<proteinExistence type="inferred from homology"/>
<dbReference type="EMBL" id="LDAU01000114">
    <property type="protein sequence ID" value="KRX04549.1"/>
    <property type="molecule type" value="Genomic_DNA"/>
</dbReference>
<dbReference type="EC" id="3.4.24.-" evidence="1"/>
<sequence>MVRIYDPERTDPTVVFLKTIQDTYKQTMHSLSHNEIQQALKKFLREKYYLKMLQDYQKKEADFPEILIKNNCRKGNYAYDIKNYGNKYFKAKYDQETNKITLCSNLMLNVLEFKENLDRELVMAYDRNILEKNLKQDADFTCSQIRACRAEIYNYKQQLDEKTEKQMTNICSRFLIKERGPNQENLPLDIWVRYVERLNDTYQNCYYMNEPFNFQQ</sequence>
<keyword evidence="3" id="KW-1185">Reference proteome</keyword>
<evidence type="ECO:0000313" key="3">
    <source>
        <dbReference type="Proteomes" id="UP000054937"/>
    </source>
</evidence>
<dbReference type="GO" id="GO:0046872">
    <property type="term" value="F:metal ion binding"/>
    <property type="evidence" value="ECO:0007669"/>
    <property type="project" value="UniProtKB-KW"/>
</dbReference>
<organism evidence="2 3">
    <name type="scientific">Pseudocohnilembus persalinus</name>
    <name type="common">Ciliate</name>
    <dbReference type="NCBI Taxonomy" id="266149"/>
    <lineage>
        <taxon>Eukaryota</taxon>
        <taxon>Sar</taxon>
        <taxon>Alveolata</taxon>
        <taxon>Ciliophora</taxon>
        <taxon>Intramacronucleata</taxon>
        <taxon>Oligohymenophorea</taxon>
        <taxon>Scuticociliatia</taxon>
        <taxon>Philasterida</taxon>
        <taxon>Pseudocohnilembidae</taxon>
        <taxon>Pseudocohnilembus</taxon>
    </lineage>
</organism>
<evidence type="ECO:0000313" key="2">
    <source>
        <dbReference type="EMBL" id="KRX04549.1"/>
    </source>
</evidence>
<comment type="similarity">
    <text evidence="1">Belongs to the peptidase M76 family.</text>
</comment>
<dbReference type="GO" id="GO:0004222">
    <property type="term" value="F:metalloendopeptidase activity"/>
    <property type="evidence" value="ECO:0007669"/>
    <property type="project" value="InterPro"/>
</dbReference>
<dbReference type="OrthoDB" id="284258at2759"/>
<evidence type="ECO:0000256" key="1">
    <source>
        <dbReference type="RuleBase" id="RU364057"/>
    </source>
</evidence>